<feature type="non-terminal residue" evidence="1">
    <location>
        <position position="588"/>
    </location>
</feature>
<name>A0A2P6MT57_9EUKA</name>
<sequence length="588" mass="66188">MTDPNLPNIRTRINGLALTLAEKTWAQKELDAHPNLVPTWTPETDIDLIAFIKQSATQSAPPGAAERGCSGCSHVTCKICESFPKDGIPPLGASRCTKSTSGSSHIRVTITEGLLNITKGLSRQESTAIWTIYNTQFKEMNYGSENDITGYVRIVMTDVLKSLGLSNIEILSEVSVYELRPDLYAITRKGLPIGVFEVKKPPLGGGKEPMDDQAVHAAAPVTSSDVDIPVRLDNQLNEEKEEFIEEHQDTPDIFDFKGPEGIQGRCSRIFEWNDKELPDLLLTTMMKMSQTRVDSNNLSEDKRKYIVLTKTAPFHLHLKICAFGGPWIWTRWSNLAWLFTDRKCLCYQIPTWTNKHDHRSKGAATERRGRKLGAGLQCLSSSDCNKWNSCINYAIYLDSNQFRDIILQAKELSIQTSDQLIGNLSHQAEFPHSKDSLVINCQGGYQSSLTLVMTVSKNQNLSESSSRNPSEFKDCFEGIRGYVSRNHADFKDYLDEISAEAKYFSTISRLVKKENGPDARNRIRRRILQAAENSGDVTDEDLRIQNTKIRGKNGRKVRFADANSETKNFRASPDTLAERIWRRETNVL</sequence>
<comment type="caution">
    <text evidence="1">The sequence shown here is derived from an EMBL/GenBank/DDBJ whole genome shotgun (WGS) entry which is preliminary data.</text>
</comment>
<proteinExistence type="predicted"/>
<protein>
    <submittedName>
        <fullName evidence="1">Uncharacterized protein</fullName>
    </submittedName>
</protein>
<dbReference type="Proteomes" id="UP000241769">
    <property type="component" value="Unassembled WGS sequence"/>
</dbReference>
<dbReference type="OrthoDB" id="20660at2759"/>
<evidence type="ECO:0000313" key="1">
    <source>
        <dbReference type="EMBL" id="PRP74876.1"/>
    </source>
</evidence>
<dbReference type="InParanoid" id="A0A2P6MT57"/>
<accession>A0A2P6MT57</accession>
<evidence type="ECO:0000313" key="2">
    <source>
        <dbReference type="Proteomes" id="UP000241769"/>
    </source>
</evidence>
<organism evidence="1 2">
    <name type="scientific">Planoprotostelium fungivorum</name>
    <dbReference type="NCBI Taxonomy" id="1890364"/>
    <lineage>
        <taxon>Eukaryota</taxon>
        <taxon>Amoebozoa</taxon>
        <taxon>Evosea</taxon>
        <taxon>Variosea</taxon>
        <taxon>Cavosteliida</taxon>
        <taxon>Cavosteliaceae</taxon>
        <taxon>Planoprotostelium</taxon>
    </lineage>
</organism>
<gene>
    <name evidence="1" type="ORF">PROFUN_16143</name>
</gene>
<dbReference type="PANTHER" id="PTHR34871:SF1">
    <property type="entry name" value="DUF5898 DOMAIN-CONTAINING PROTEIN"/>
    <property type="match status" value="1"/>
</dbReference>
<keyword evidence="2" id="KW-1185">Reference proteome</keyword>
<dbReference type="PANTHER" id="PTHR34871">
    <property type="entry name" value="DUF5898 DOMAIN-CONTAINING PROTEIN"/>
    <property type="match status" value="1"/>
</dbReference>
<reference evidence="1 2" key="1">
    <citation type="journal article" date="2018" name="Genome Biol. Evol.">
        <title>Multiple Roots of Fruiting Body Formation in Amoebozoa.</title>
        <authorList>
            <person name="Hillmann F."/>
            <person name="Forbes G."/>
            <person name="Novohradska S."/>
            <person name="Ferling I."/>
            <person name="Riege K."/>
            <person name="Groth M."/>
            <person name="Westermann M."/>
            <person name="Marz M."/>
            <person name="Spaller T."/>
            <person name="Winckler T."/>
            <person name="Schaap P."/>
            <person name="Glockner G."/>
        </authorList>
    </citation>
    <scope>NUCLEOTIDE SEQUENCE [LARGE SCALE GENOMIC DNA]</scope>
    <source>
        <strain evidence="1 2">Jena</strain>
    </source>
</reference>
<dbReference type="FunCoup" id="A0A2P6MT57">
    <property type="interactions" value="10"/>
</dbReference>
<dbReference type="AlphaFoldDB" id="A0A2P6MT57"/>
<dbReference type="EMBL" id="MDYQ01000437">
    <property type="protein sequence ID" value="PRP74876.1"/>
    <property type="molecule type" value="Genomic_DNA"/>
</dbReference>